<evidence type="ECO:0000313" key="2">
    <source>
        <dbReference type="Proteomes" id="UP001315967"/>
    </source>
</evidence>
<protein>
    <recommendedName>
        <fullName evidence="3">DUF2268 domain-containing protein</fullName>
    </recommendedName>
</protein>
<sequence length="306" mass="35834">MYNEQHLKNIFIQGDLKKAMDYIERYHEDPSAIEKYHALFKRKEFIQLSEDPAMDNLLMPYQLYFHDVFYDGVETKIAEEYLRERLSTLLGSKNLPMEVLEEQLKVIIEAQDYYFLGGKSNGYYGPYVWKSKEVVTYSVELPDTTEDFEIFILDGFITRSWMDYISFGLAGTGGWAQANGAICCIRDRYDFESESFKVSLLKHEAQHSLDLRKYEGITNAELEYRAKLVELIYSNELSILGNFYERAKSTQINEGHVQASVKIKEAFNHRFFEEEINDIDGVYDLNGIQVFARQLFQESNEVLDFK</sequence>
<proteinExistence type="predicted"/>
<keyword evidence="2" id="KW-1185">Reference proteome</keyword>
<dbReference type="RefSeq" id="WP_313792222.1">
    <property type="nucleotide sequence ID" value="NZ_CP102453.1"/>
</dbReference>
<organism evidence="1 2">
    <name type="scientific">Fundicoccus culcitae</name>
    <dbReference type="NCBI Taxonomy" id="2969821"/>
    <lineage>
        <taxon>Bacteria</taxon>
        <taxon>Bacillati</taxon>
        <taxon>Bacillota</taxon>
        <taxon>Bacilli</taxon>
        <taxon>Lactobacillales</taxon>
        <taxon>Aerococcaceae</taxon>
        <taxon>Fundicoccus</taxon>
    </lineage>
</organism>
<name>A0ABY5P1Y6_9LACT</name>
<evidence type="ECO:0008006" key="3">
    <source>
        <dbReference type="Google" id="ProtNLM"/>
    </source>
</evidence>
<gene>
    <name evidence="1" type="ORF">NRE15_07275</name>
</gene>
<dbReference type="Proteomes" id="UP001315967">
    <property type="component" value="Chromosome"/>
</dbReference>
<reference evidence="1 2" key="1">
    <citation type="submission" date="2022-08" db="EMBL/GenBank/DDBJ databases">
        <title>Aerococcaceae sp. nov isolated from spoiled eye mask.</title>
        <authorList>
            <person name="Zhou G."/>
            <person name="Xie X.-B."/>
            <person name="Shi Q.-S."/>
            <person name="Wang Y.-S."/>
            <person name="Wen X."/>
            <person name="Peng H."/>
            <person name="Yang X.-J."/>
            <person name="Tao H.-B."/>
            <person name="Huang X.-M."/>
        </authorList>
    </citation>
    <scope>NUCLEOTIDE SEQUENCE [LARGE SCALE GENOMIC DNA]</scope>
    <source>
        <strain evidence="2">DM20194951</strain>
    </source>
</reference>
<dbReference type="EMBL" id="CP102453">
    <property type="protein sequence ID" value="UUX32724.1"/>
    <property type="molecule type" value="Genomic_DNA"/>
</dbReference>
<evidence type="ECO:0000313" key="1">
    <source>
        <dbReference type="EMBL" id="UUX32724.1"/>
    </source>
</evidence>
<accession>A0ABY5P1Y6</accession>